<organism evidence="9 10">
    <name type="scientific">Microvirga arabica</name>
    <dbReference type="NCBI Taxonomy" id="1128671"/>
    <lineage>
        <taxon>Bacteria</taxon>
        <taxon>Pseudomonadati</taxon>
        <taxon>Pseudomonadota</taxon>
        <taxon>Alphaproteobacteria</taxon>
        <taxon>Hyphomicrobiales</taxon>
        <taxon>Methylobacteriaceae</taxon>
        <taxon>Microvirga</taxon>
    </lineage>
</organism>
<dbReference type="InterPro" id="IPR052017">
    <property type="entry name" value="TSUP"/>
</dbReference>
<keyword evidence="4 8" id="KW-1003">Cell membrane</keyword>
<feature type="transmembrane region" description="Helical" evidence="8">
    <location>
        <begin position="193"/>
        <end position="209"/>
    </location>
</feature>
<evidence type="ECO:0000256" key="5">
    <source>
        <dbReference type="ARBA" id="ARBA00022692"/>
    </source>
</evidence>
<evidence type="ECO:0000256" key="1">
    <source>
        <dbReference type="ARBA" id="ARBA00004651"/>
    </source>
</evidence>
<evidence type="ECO:0000313" key="10">
    <source>
        <dbReference type="Proteomes" id="UP001593940"/>
    </source>
</evidence>
<comment type="similarity">
    <text evidence="2 8">Belongs to the 4-toluene sulfonate uptake permease (TSUP) (TC 2.A.102) family.</text>
</comment>
<feature type="transmembrane region" description="Helical" evidence="8">
    <location>
        <begin position="124"/>
        <end position="142"/>
    </location>
</feature>
<dbReference type="PANTHER" id="PTHR30269">
    <property type="entry name" value="TRANSMEMBRANE PROTEIN YFCA"/>
    <property type="match status" value="1"/>
</dbReference>
<evidence type="ECO:0000256" key="7">
    <source>
        <dbReference type="ARBA" id="ARBA00023136"/>
    </source>
</evidence>
<gene>
    <name evidence="9" type="ORF">ACETIH_21780</name>
</gene>
<proteinExistence type="inferred from homology"/>
<feature type="transmembrane region" description="Helical" evidence="8">
    <location>
        <begin position="229"/>
        <end position="246"/>
    </location>
</feature>
<dbReference type="RefSeq" id="WP_210347293.1">
    <property type="nucleotide sequence ID" value="NZ_JAFBID010000090.1"/>
</dbReference>
<evidence type="ECO:0000256" key="8">
    <source>
        <dbReference type="RuleBase" id="RU363041"/>
    </source>
</evidence>
<reference evidence="9 10" key="1">
    <citation type="submission" date="2024-09" db="EMBL/GenBank/DDBJ databases">
        <title>Nodulacao em especies de Leguminosae Basais da Amazonia e Caracterizacao dos Rizobios e Bacterias Associadas aos Nodulos.</title>
        <authorList>
            <person name="Jambeiro I.C.A."/>
            <person name="Lopes I.S."/>
            <person name="Aguiar E.R.G.R."/>
            <person name="Santos A.F.J."/>
            <person name="Dos Santos J.M.F."/>
            <person name="Gross E."/>
        </authorList>
    </citation>
    <scope>NUCLEOTIDE SEQUENCE [LARGE SCALE GENOMIC DNA]</scope>
    <source>
        <strain evidence="9 10">BRUESC1165</strain>
    </source>
</reference>
<evidence type="ECO:0000256" key="6">
    <source>
        <dbReference type="ARBA" id="ARBA00022989"/>
    </source>
</evidence>
<feature type="transmembrane region" description="Helical" evidence="8">
    <location>
        <begin position="32"/>
        <end position="51"/>
    </location>
</feature>
<sequence length="278" mass="29284">MAAVVAGGCVVVSGDFRRVLLSASSRVITDPLFYAAAIPAVTLLGLAKGGFSGLGMLSLPLMALVVSPVQAAAITLPILIVQDVVSVWAYRYTWDRRNVVILVVGAISGILTGYLLAAQVSDAAIKLAVGLISIAFAVRRLVLERGGREPKATPADVPRGMFWGWVTGFTSMIAHAGGPPFQIYVMPQRLPRDVLVGTGAVVFALINWIKVPPYLALGQFTAENMATAGALFPVAIASTWAGVLLVRRVSGQLFYTAVYVLLVFVGAKLVYDGANALL</sequence>
<dbReference type="InterPro" id="IPR002781">
    <property type="entry name" value="TM_pro_TauE-like"/>
</dbReference>
<accession>A0ABV6YDQ5</accession>
<dbReference type="Proteomes" id="UP001593940">
    <property type="component" value="Unassembled WGS sequence"/>
</dbReference>
<evidence type="ECO:0000256" key="2">
    <source>
        <dbReference type="ARBA" id="ARBA00009142"/>
    </source>
</evidence>
<comment type="subcellular location">
    <subcellularLocation>
        <location evidence="1 8">Cell membrane</location>
        <topology evidence="1 8">Multi-pass membrane protein</topology>
    </subcellularLocation>
</comment>
<keyword evidence="6 8" id="KW-1133">Transmembrane helix</keyword>
<dbReference type="Pfam" id="PF01925">
    <property type="entry name" value="TauE"/>
    <property type="match status" value="1"/>
</dbReference>
<dbReference type="EMBL" id="JBHOMY010000083">
    <property type="protein sequence ID" value="MFC1459286.1"/>
    <property type="molecule type" value="Genomic_DNA"/>
</dbReference>
<keyword evidence="3" id="KW-0813">Transport</keyword>
<name>A0ABV6YDQ5_9HYPH</name>
<evidence type="ECO:0000256" key="3">
    <source>
        <dbReference type="ARBA" id="ARBA00022448"/>
    </source>
</evidence>
<feature type="transmembrane region" description="Helical" evidence="8">
    <location>
        <begin position="253"/>
        <end position="271"/>
    </location>
</feature>
<keyword evidence="10" id="KW-1185">Reference proteome</keyword>
<protein>
    <recommendedName>
        <fullName evidence="8">Probable membrane transporter protein</fullName>
    </recommendedName>
</protein>
<keyword evidence="7 8" id="KW-0472">Membrane</keyword>
<keyword evidence="5 8" id="KW-0812">Transmembrane</keyword>
<feature type="transmembrane region" description="Helical" evidence="8">
    <location>
        <begin position="99"/>
        <end position="117"/>
    </location>
</feature>
<evidence type="ECO:0000313" key="9">
    <source>
        <dbReference type="EMBL" id="MFC1459286.1"/>
    </source>
</evidence>
<dbReference type="PANTHER" id="PTHR30269:SF37">
    <property type="entry name" value="MEMBRANE TRANSPORTER PROTEIN"/>
    <property type="match status" value="1"/>
</dbReference>
<comment type="caution">
    <text evidence="9">The sequence shown here is derived from an EMBL/GenBank/DDBJ whole genome shotgun (WGS) entry which is preliminary data.</text>
</comment>
<evidence type="ECO:0000256" key="4">
    <source>
        <dbReference type="ARBA" id="ARBA00022475"/>
    </source>
</evidence>